<organism evidence="2 3">
    <name type="scientific">Flammeovirga agarivorans</name>
    <dbReference type="NCBI Taxonomy" id="2726742"/>
    <lineage>
        <taxon>Bacteria</taxon>
        <taxon>Pseudomonadati</taxon>
        <taxon>Bacteroidota</taxon>
        <taxon>Cytophagia</taxon>
        <taxon>Cytophagales</taxon>
        <taxon>Flammeovirgaceae</taxon>
        <taxon>Flammeovirga</taxon>
    </lineage>
</organism>
<evidence type="ECO:0000313" key="2">
    <source>
        <dbReference type="EMBL" id="NLR89591.1"/>
    </source>
</evidence>
<evidence type="ECO:0000313" key="3">
    <source>
        <dbReference type="Proteomes" id="UP000585050"/>
    </source>
</evidence>
<keyword evidence="1" id="KW-0732">Signal</keyword>
<accession>A0A7X8SG28</accession>
<protein>
    <submittedName>
        <fullName evidence="2">Uncharacterized protein</fullName>
    </submittedName>
</protein>
<evidence type="ECO:0000256" key="1">
    <source>
        <dbReference type="SAM" id="SignalP"/>
    </source>
</evidence>
<dbReference type="RefSeq" id="WP_168880286.1">
    <property type="nucleotide sequence ID" value="NZ_JABAIL010000001.1"/>
</dbReference>
<feature type="signal peptide" evidence="1">
    <location>
        <begin position="1"/>
        <end position="20"/>
    </location>
</feature>
<gene>
    <name evidence="2" type="ORF">HGP29_00130</name>
</gene>
<dbReference type="AlphaFoldDB" id="A0A7X8SG28"/>
<name>A0A7X8SG28_9BACT</name>
<dbReference type="Proteomes" id="UP000585050">
    <property type="component" value="Unassembled WGS sequence"/>
</dbReference>
<sequence>MRQLLIIQLLFVLLSSTSFAQLIPVEIDLSKKNLTYPFTPVDMPMFTNNTDDIQLTSPVSVLKEDGSYVTGNIKFVAGSLDNIVTQIHVKDQQTGEKVKLKLEEIKSIVIATSKDVNLNTVVNQHESISYIGDKDLSQITVTKNQVSYFEKVMISKGKKQKAVLLQAINYEQSKENDVTVFYDPKGKNTQVKVNLVINEPGYKFKGAVMEFVPNAYYIKNNTTGEVVHISEKEYKKSMGTYPETIFTDASVIERLKEGNKASVNKYSEDNWAFFLMNAINYNLNNTGEASSTK</sequence>
<reference evidence="2 3" key="1">
    <citation type="submission" date="2020-04" db="EMBL/GenBank/DDBJ databases">
        <title>Flammeovirga sp. SR4, a novel species isolated from seawater.</title>
        <authorList>
            <person name="Wang X."/>
        </authorList>
    </citation>
    <scope>NUCLEOTIDE SEQUENCE [LARGE SCALE GENOMIC DNA]</scope>
    <source>
        <strain evidence="2 3">SR4</strain>
    </source>
</reference>
<feature type="chain" id="PRO_5030782097" evidence="1">
    <location>
        <begin position="21"/>
        <end position="293"/>
    </location>
</feature>
<dbReference type="EMBL" id="JABAIL010000001">
    <property type="protein sequence ID" value="NLR89591.1"/>
    <property type="molecule type" value="Genomic_DNA"/>
</dbReference>
<proteinExistence type="predicted"/>
<keyword evidence="3" id="KW-1185">Reference proteome</keyword>
<comment type="caution">
    <text evidence="2">The sequence shown here is derived from an EMBL/GenBank/DDBJ whole genome shotgun (WGS) entry which is preliminary data.</text>
</comment>